<gene>
    <name evidence="2" type="ORF">KPSA3_05320</name>
</gene>
<name>A0AAN4Q932_PSESF</name>
<feature type="compositionally biased region" description="Polar residues" evidence="1">
    <location>
        <begin position="1"/>
        <end position="17"/>
    </location>
</feature>
<dbReference type="EMBL" id="BGKA01000198">
    <property type="protein sequence ID" value="GBH19311.1"/>
    <property type="molecule type" value="Genomic_DNA"/>
</dbReference>
<organism evidence="2 3">
    <name type="scientific">Pseudomonas syringae pv. actinidiae</name>
    <dbReference type="NCBI Taxonomy" id="103796"/>
    <lineage>
        <taxon>Bacteria</taxon>
        <taxon>Pseudomonadati</taxon>
        <taxon>Pseudomonadota</taxon>
        <taxon>Gammaproteobacteria</taxon>
        <taxon>Pseudomonadales</taxon>
        <taxon>Pseudomonadaceae</taxon>
        <taxon>Pseudomonas</taxon>
        <taxon>Pseudomonas syringae</taxon>
    </lineage>
</organism>
<sequence>MAEGGVSSSSVTCSPEKSSVVAGAVSGSSHASSSSRHVEASDGVDSDCPSPPVSG</sequence>
<dbReference type="Proteomes" id="UP000248291">
    <property type="component" value="Unassembled WGS sequence"/>
</dbReference>
<evidence type="ECO:0000256" key="1">
    <source>
        <dbReference type="SAM" id="MobiDB-lite"/>
    </source>
</evidence>
<evidence type="ECO:0000313" key="2">
    <source>
        <dbReference type="EMBL" id="GBH19311.1"/>
    </source>
</evidence>
<reference evidence="2 3" key="1">
    <citation type="submission" date="2018-04" db="EMBL/GenBank/DDBJ databases">
        <title>Draft genome sequence of Pseudomonas syringae pv. actinidiae biovar 3 strains isolated from kiwifruit in Kagawa prefecture.</title>
        <authorList>
            <person name="Tabuchi M."/>
            <person name="Saito M."/>
            <person name="Fujiwara S."/>
            <person name="Sasa N."/>
            <person name="Akimitsu K."/>
            <person name="Gomi K."/>
            <person name="Konishi-Sugita S."/>
            <person name="Hamano K."/>
            <person name="Kataoka I."/>
        </authorList>
    </citation>
    <scope>NUCLEOTIDE SEQUENCE [LARGE SCALE GENOMIC DNA]</scope>
    <source>
        <strain evidence="2 3">MAFF212211</strain>
    </source>
</reference>
<dbReference type="AlphaFoldDB" id="A0AAN4Q932"/>
<feature type="compositionally biased region" description="Low complexity" evidence="1">
    <location>
        <begin position="18"/>
        <end position="35"/>
    </location>
</feature>
<proteinExistence type="predicted"/>
<accession>A0AAN4Q932</accession>
<evidence type="ECO:0000313" key="3">
    <source>
        <dbReference type="Proteomes" id="UP000248291"/>
    </source>
</evidence>
<comment type="caution">
    <text evidence="2">The sequence shown here is derived from an EMBL/GenBank/DDBJ whole genome shotgun (WGS) entry which is preliminary data.</text>
</comment>
<feature type="region of interest" description="Disordered" evidence="1">
    <location>
        <begin position="1"/>
        <end position="55"/>
    </location>
</feature>
<protein>
    <submittedName>
        <fullName evidence="2">Uncharacterized protein</fullName>
    </submittedName>
</protein>